<feature type="domain" description="FAD-binding" evidence="6">
    <location>
        <begin position="13"/>
        <end position="179"/>
    </location>
</feature>
<keyword evidence="2" id="KW-0285">Flavoprotein</keyword>
<protein>
    <recommendedName>
        <fullName evidence="6">FAD-binding domain-containing protein</fullName>
    </recommendedName>
</protein>
<dbReference type="Gene3D" id="3.50.50.60">
    <property type="entry name" value="FAD/NAD(P)-binding domain"/>
    <property type="match status" value="1"/>
</dbReference>
<evidence type="ECO:0000313" key="8">
    <source>
        <dbReference type="Proteomes" id="UP000006352"/>
    </source>
</evidence>
<dbReference type="Proteomes" id="UP000006352">
    <property type="component" value="Unassembled WGS sequence"/>
</dbReference>
<dbReference type="RefSeq" id="XP_012183657.1">
    <property type="nucleotide sequence ID" value="XM_012328267.1"/>
</dbReference>
<dbReference type="GeneID" id="24099285"/>
<comment type="similarity">
    <text evidence="1">Belongs to the paxM FAD-dependent monooxygenase family.</text>
</comment>
<dbReference type="STRING" id="599839.J4H449"/>
<keyword evidence="5" id="KW-0503">Monooxygenase</keyword>
<dbReference type="InterPro" id="IPR036188">
    <property type="entry name" value="FAD/NAD-bd_sf"/>
</dbReference>
<dbReference type="GO" id="GO:0071949">
    <property type="term" value="F:FAD binding"/>
    <property type="evidence" value="ECO:0007669"/>
    <property type="project" value="InterPro"/>
</dbReference>
<dbReference type="Pfam" id="PF01494">
    <property type="entry name" value="FAD_binding_3"/>
    <property type="match status" value="1"/>
</dbReference>
<sequence>MTEQTSPILSIEFIIVGGGIAGLSAACALSKVGHKVTVLDQGDDFLNTEYGGGCRLAPNMTKKFYEWGLEEELRKYSIVGQYLTLARYETGEVASSGEWGEKFELDRAGEYIQLRFSALRRLLYEAALRFGATVRPNSVVKTLHPEPNRPSVILESGEELSADVLVGADGNHSISRQTMLGCKEALIRKSMVMYDATIPRDKMAADPDLDALLTNNQYGKLMLWHGDGRGASGYEITKNAYCMQVYAPGSSEMPFPVSVLSSEELVEVLGECDLRLRKLAALANNVLAIPVIRQPQLTDWVHPNGKFIAIGEAAHPLITGTVYTAGLAAEDGIMLGKMFSYLRYYNQITPFLSAVEDVRQKRVADALEAQSVNPTDASMPAGIDAQESLKVMESIADGTLSLDEVNDLLHQALGVIFAYDPEEEAEHWWVHWGLLRERAGSGTPVIFDPITVLQEQENEFEQAFTDAV</sequence>
<dbReference type="AlphaFoldDB" id="J4H449"/>
<dbReference type="PANTHER" id="PTHR13789:SF306">
    <property type="entry name" value="HYDROXYLASE, PUTATIVE-RELATED"/>
    <property type="match status" value="1"/>
</dbReference>
<dbReference type="SUPFAM" id="SSF51905">
    <property type="entry name" value="FAD/NAD(P)-binding domain"/>
    <property type="match status" value="1"/>
</dbReference>
<dbReference type="OrthoDB" id="420606at2759"/>
<accession>J4H449</accession>
<keyword evidence="4" id="KW-0560">Oxidoreductase</keyword>
<reference evidence="7 8" key="1">
    <citation type="journal article" date="2012" name="Appl. Environ. Microbiol.">
        <title>Short-read sequencing for genomic analysis of the brown rot fungus Fibroporia radiculosa.</title>
        <authorList>
            <person name="Tang J.D."/>
            <person name="Perkins A.D."/>
            <person name="Sonstegard T.S."/>
            <person name="Schroeder S.G."/>
            <person name="Burgess S.C."/>
            <person name="Diehl S.V."/>
        </authorList>
    </citation>
    <scope>NUCLEOTIDE SEQUENCE [LARGE SCALE GENOMIC DNA]</scope>
    <source>
        <strain evidence="7 8">TFFH 294</strain>
    </source>
</reference>
<organism evidence="7 8">
    <name type="scientific">Fibroporia radiculosa</name>
    <dbReference type="NCBI Taxonomy" id="599839"/>
    <lineage>
        <taxon>Eukaryota</taxon>
        <taxon>Fungi</taxon>
        <taxon>Dikarya</taxon>
        <taxon>Basidiomycota</taxon>
        <taxon>Agaricomycotina</taxon>
        <taxon>Agaricomycetes</taxon>
        <taxon>Polyporales</taxon>
        <taxon>Fibroporiaceae</taxon>
        <taxon>Fibroporia</taxon>
    </lineage>
</organism>
<dbReference type="GO" id="GO:0004497">
    <property type="term" value="F:monooxygenase activity"/>
    <property type="evidence" value="ECO:0007669"/>
    <property type="project" value="UniProtKB-KW"/>
</dbReference>
<keyword evidence="8" id="KW-1185">Reference proteome</keyword>
<keyword evidence="3" id="KW-0274">FAD</keyword>
<evidence type="ECO:0000259" key="6">
    <source>
        <dbReference type="Pfam" id="PF01494"/>
    </source>
</evidence>
<evidence type="ECO:0000313" key="7">
    <source>
        <dbReference type="EMBL" id="CCM04374.1"/>
    </source>
</evidence>
<evidence type="ECO:0000256" key="3">
    <source>
        <dbReference type="ARBA" id="ARBA00022827"/>
    </source>
</evidence>
<proteinExistence type="inferred from homology"/>
<name>J4H449_9APHY</name>
<dbReference type="InterPro" id="IPR050493">
    <property type="entry name" value="FAD-dep_Monooxygenase_BioMet"/>
</dbReference>
<dbReference type="HOGENOM" id="CLU_009665_19_3_1"/>
<dbReference type="PANTHER" id="PTHR13789">
    <property type="entry name" value="MONOOXYGENASE"/>
    <property type="match status" value="1"/>
</dbReference>
<dbReference type="PRINTS" id="PR00420">
    <property type="entry name" value="RNGMNOXGNASE"/>
</dbReference>
<evidence type="ECO:0000256" key="5">
    <source>
        <dbReference type="ARBA" id="ARBA00023033"/>
    </source>
</evidence>
<evidence type="ECO:0000256" key="1">
    <source>
        <dbReference type="ARBA" id="ARBA00007992"/>
    </source>
</evidence>
<gene>
    <name evidence="7" type="ORF">FIBRA_06548</name>
</gene>
<evidence type="ECO:0000256" key="2">
    <source>
        <dbReference type="ARBA" id="ARBA00022630"/>
    </source>
</evidence>
<dbReference type="InParanoid" id="J4H449"/>
<dbReference type="EMBL" id="HE797153">
    <property type="protein sequence ID" value="CCM04374.1"/>
    <property type="molecule type" value="Genomic_DNA"/>
</dbReference>
<evidence type="ECO:0000256" key="4">
    <source>
        <dbReference type="ARBA" id="ARBA00023002"/>
    </source>
</evidence>
<dbReference type="InterPro" id="IPR002938">
    <property type="entry name" value="FAD-bd"/>
</dbReference>